<evidence type="ECO:0000313" key="2">
    <source>
        <dbReference type="Proteomes" id="UP000027451"/>
    </source>
</evidence>
<dbReference type="AlphaFoldDB" id="A0A656QHN8"/>
<keyword evidence="2" id="KW-1185">Reference proteome</keyword>
<dbReference type="Proteomes" id="UP000027451">
    <property type="component" value="Unassembled WGS sequence"/>
</dbReference>
<organism evidence="1 2">
    <name type="scientific">Caballeronia zhejiangensis</name>
    <dbReference type="NCBI Taxonomy" id="871203"/>
    <lineage>
        <taxon>Bacteria</taxon>
        <taxon>Pseudomonadati</taxon>
        <taxon>Pseudomonadota</taxon>
        <taxon>Betaproteobacteria</taxon>
        <taxon>Burkholderiales</taxon>
        <taxon>Burkholderiaceae</taxon>
        <taxon>Caballeronia</taxon>
    </lineage>
</organism>
<gene>
    <name evidence="1" type="ORF">BG60_07135</name>
</gene>
<name>A0A656QHN8_9BURK</name>
<evidence type="ECO:0000313" key="1">
    <source>
        <dbReference type="EMBL" id="KDR29520.1"/>
    </source>
</evidence>
<sequence length="66" mass="7671">MSANICRVSHYTLLSLAFQCPFVRLPKHPRLYRARRVREFAWGGIAIVLLRVAEPRRASELARHRG</sequence>
<dbReference type="EMBL" id="JFHD01000013">
    <property type="protein sequence ID" value="KDR29520.1"/>
    <property type="molecule type" value="Genomic_DNA"/>
</dbReference>
<comment type="caution">
    <text evidence="1">The sequence shown here is derived from an EMBL/GenBank/DDBJ whole genome shotgun (WGS) entry which is preliminary data.</text>
</comment>
<accession>A0A656QHN8</accession>
<protein>
    <submittedName>
        <fullName evidence="1">Uncharacterized protein</fullName>
    </submittedName>
</protein>
<proteinExistence type="predicted"/>
<reference evidence="1 2" key="1">
    <citation type="submission" date="2014-03" db="EMBL/GenBank/DDBJ databases">
        <title>Draft Genome Sequences of Four Burkholderia Strains.</title>
        <authorList>
            <person name="Liu X.Y."/>
            <person name="Li C.X."/>
            <person name="Xu J.H."/>
        </authorList>
    </citation>
    <scope>NUCLEOTIDE SEQUENCE [LARGE SCALE GENOMIC DNA]</scope>
    <source>
        <strain evidence="1 2">OP-1</strain>
    </source>
</reference>